<dbReference type="SUPFAM" id="SSF54001">
    <property type="entry name" value="Cysteine proteinases"/>
    <property type="match status" value="1"/>
</dbReference>
<organism evidence="3 4">
    <name type="scientific">Lolium multiflorum</name>
    <name type="common">Italian ryegrass</name>
    <name type="synonym">Lolium perenne subsp. multiflorum</name>
    <dbReference type="NCBI Taxonomy" id="4521"/>
    <lineage>
        <taxon>Eukaryota</taxon>
        <taxon>Viridiplantae</taxon>
        <taxon>Streptophyta</taxon>
        <taxon>Embryophyta</taxon>
        <taxon>Tracheophyta</taxon>
        <taxon>Spermatophyta</taxon>
        <taxon>Magnoliopsida</taxon>
        <taxon>Liliopsida</taxon>
        <taxon>Poales</taxon>
        <taxon>Poaceae</taxon>
        <taxon>BOP clade</taxon>
        <taxon>Pooideae</taxon>
        <taxon>Poodae</taxon>
        <taxon>Poeae</taxon>
        <taxon>Poeae Chloroplast Group 2 (Poeae type)</taxon>
        <taxon>Loliodinae</taxon>
        <taxon>Loliinae</taxon>
        <taxon>Lolium</taxon>
    </lineage>
</organism>
<dbReference type="AlphaFoldDB" id="A0AAD8WEZ1"/>
<feature type="region of interest" description="Disordered" evidence="1">
    <location>
        <begin position="149"/>
        <end position="177"/>
    </location>
</feature>
<dbReference type="SMART" id="SM00848">
    <property type="entry name" value="Inhibitor_I29"/>
    <property type="match status" value="1"/>
</dbReference>
<dbReference type="Gene3D" id="1.10.287.2250">
    <property type="match status" value="1"/>
</dbReference>
<evidence type="ECO:0000313" key="3">
    <source>
        <dbReference type="EMBL" id="KAK1654046.1"/>
    </source>
</evidence>
<keyword evidence="4" id="KW-1185">Reference proteome</keyword>
<reference evidence="3" key="1">
    <citation type="submission" date="2023-07" db="EMBL/GenBank/DDBJ databases">
        <title>A chromosome-level genome assembly of Lolium multiflorum.</title>
        <authorList>
            <person name="Chen Y."/>
            <person name="Copetti D."/>
            <person name="Kolliker R."/>
            <person name="Studer B."/>
        </authorList>
    </citation>
    <scope>NUCLEOTIDE SEQUENCE</scope>
    <source>
        <strain evidence="3">02402/16</strain>
        <tissue evidence="3">Leaf</tissue>
    </source>
</reference>
<feature type="domain" description="Cathepsin propeptide inhibitor" evidence="2">
    <location>
        <begin position="107"/>
        <end position="164"/>
    </location>
</feature>
<evidence type="ECO:0000256" key="1">
    <source>
        <dbReference type="SAM" id="MobiDB-lite"/>
    </source>
</evidence>
<dbReference type="InterPro" id="IPR013201">
    <property type="entry name" value="Prot_inhib_I29"/>
</dbReference>
<feature type="compositionally biased region" description="Basic and acidic residues" evidence="1">
    <location>
        <begin position="156"/>
        <end position="165"/>
    </location>
</feature>
<comment type="caution">
    <text evidence="3">The sequence shown here is derived from an EMBL/GenBank/DDBJ whole genome shotgun (WGS) entry which is preliminary data.</text>
</comment>
<dbReference type="EMBL" id="JAUUTY010000004">
    <property type="protein sequence ID" value="KAK1654046.1"/>
    <property type="molecule type" value="Genomic_DNA"/>
</dbReference>
<dbReference type="InterPro" id="IPR038765">
    <property type="entry name" value="Papain-like_cys_pep_sf"/>
</dbReference>
<dbReference type="Pfam" id="PF08246">
    <property type="entry name" value="Inhibitor_I29"/>
    <property type="match status" value="1"/>
</dbReference>
<accession>A0AAD8WEZ1</accession>
<protein>
    <recommendedName>
        <fullName evidence="2">Cathepsin propeptide inhibitor domain-containing protein</fullName>
    </recommendedName>
</protein>
<proteinExistence type="predicted"/>
<gene>
    <name evidence="3" type="ORF">QYE76_071851</name>
</gene>
<dbReference type="Proteomes" id="UP001231189">
    <property type="component" value="Unassembled WGS sequence"/>
</dbReference>
<sequence length="177" mass="19987">MSPLRLFGSLVAGRFSSRRICGQALGSARLLHQSRTIASDVGGSGSRARLPMGELHRGVVTVGALSLFGGGILYLKDDPEEPAARKLFYQEALEEETYEEKAMKKRFEEWMIKYDRKYRDNEEKAMRYKIFKRTAQRVDELNLRPGALSTVGTNDFADRTAEERPSGASRARGNYQF</sequence>
<evidence type="ECO:0000259" key="2">
    <source>
        <dbReference type="SMART" id="SM00848"/>
    </source>
</evidence>
<name>A0AAD8WEZ1_LOLMU</name>
<evidence type="ECO:0000313" key="4">
    <source>
        <dbReference type="Proteomes" id="UP001231189"/>
    </source>
</evidence>